<comment type="similarity">
    <text evidence="1">Belongs to the short-chain dehydrogenases/reductases (SDR) family.</text>
</comment>
<dbReference type="KEGG" id="fgg:FSB75_10615"/>
<dbReference type="OrthoDB" id="9803333at2"/>
<dbReference type="PRINTS" id="PR00081">
    <property type="entry name" value="GDHRDH"/>
</dbReference>
<dbReference type="SMART" id="SM00822">
    <property type="entry name" value="PKS_KR"/>
    <property type="match status" value="1"/>
</dbReference>
<dbReference type="InterPro" id="IPR036291">
    <property type="entry name" value="NAD(P)-bd_dom_sf"/>
</dbReference>
<reference evidence="3 4" key="1">
    <citation type="journal article" date="2015" name="Int. J. Syst. Evol. Microbiol.">
        <title>Flavisolibacter ginsenosidimutans sp. nov., with ginsenoside-converting activity isolated from soil used for cultivating ginseng.</title>
        <authorList>
            <person name="Zhao Y."/>
            <person name="Liu Q."/>
            <person name="Kang M.S."/>
            <person name="Jin F."/>
            <person name="Yu H."/>
            <person name="Im W.T."/>
        </authorList>
    </citation>
    <scope>NUCLEOTIDE SEQUENCE [LARGE SCALE GENOMIC DNA]</scope>
    <source>
        <strain evidence="3 4">Gsoil 636</strain>
    </source>
</reference>
<dbReference type="InterPro" id="IPR002347">
    <property type="entry name" value="SDR_fam"/>
</dbReference>
<dbReference type="AlphaFoldDB" id="A0A5B8UJY4"/>
<proteinExistence type="inferred from homology"/>
<dbReference type="Proteomes" id="UP000321204">
    <property type="component" value="Chromosome"/>
</dbReference>
<dbReference type="FunFam" id="3.40.50.720:FF:000084">
    <property type="entry name" value="Short-chain dehydrogenase reductase"/>
    <property type="match status" value="1"/>
</dbReference>
<sequence length="260" mass="27706">MKLSGKTVLVTGSSRGIGKAIALRLAEEGAEVLIHYHTNKEEAESVSDLIHRSGGKSHILQADLADPAQAVQLGEQAWEVSKRVDYLINNAGVSYKKNFLDTTLDDLDFFVSVNFKGTFLLTQTIAKKMVENNVPGSIYTITSVNAIQPGVGFSAYGATKGALETLMKGVALELAPHNIRVNTVVVGAVQTDINAAVWQNPEKRKTVEGNIPMARFGKPEEIAAVICGLLSSGTYLTGSSIKVDGGWLLSAGYRGASEAQ</sequence>
<protein>
    <submittedName>
        <fullName evidence="3">SDR family oxidoreductase</fullName>
    </submittedName>
</protein>
<keyword evidence="4" id="KW-1185">Reference proteome</keyword>
<dbReference type="PROSITE" id="PS00061">
    <property type="entry name" value="ADH_SHORT"/>
    <property type="match status" value="1"/>
</dbReference>
<dbReference type="PANTHER" id="PTHR42879">
    <property type="entry name" value="3-OXOACYL-(ACYL-CARRIER-PROTEIN) REDUCTASE"/>
    <property type="match status" value="1"/>
</dbReference>
<name>A0A5B8UJY4_9BACT</name>
<evidence type="ECO:0000313" key="4">
    <source>
        <dbReference type="Proteomes" id="UP000321204"/>
    </source>
</evidence>
<dbReference type="Pfam" id="PF13561">
    <property type="entry name" value="adh_short_C2"/>
    <property type="match status" value="1"/>
</dbReference>
<organism evidence="3 4">
    <name type="scientific">Flavisolibacter ginsenosidimutans</name>
    <dbReference type="NCBI Taxonomy" id="661481"/>
    <lineage>
        <taxon>Bacteria</taxon>
        <taxon>Pseudomonadati</taxon>
        <taxon>Bacteroidota</taxon>
        <taxon>Chitinophagia</taxon>
        <taxon>Chitinophagales</taxon>
        <taxon>Chitinophagaceae</taxon>
        <taxon>Flavisolibacter</taxon>
    </lineage>
</organism>
<dbReference type="GO" id="GO:0032787">
    <property type="term" value="P:monocarboxylic acid metabolic process"/>
    <property type="evidence" value="ECO:0007669"/>
    <property type="project" value="UniProtKB-ARBA"/>
</dbReference>
<dbReference type="RefSeq" id="WP_146786810.1">
    <property type="nucleotide sequence ID" value="NZ_BAABIO010000001.1"/>
</dbReference>
<accession>A0A5B8UJY4</accession>
<dbReference type="Gene3D" id="3.40.50.720">
    <property type="entry name" value="NAD(P)-binding Rossmann-like Domain"/>
    <property type="match status" value="1"/>
</dbReference>
<dbReference type="InterPro" id="IPR050259">
    <property type="entry name" value="SDR"/>
</dbReference>
<dbReference type="InterPro" id="IPR057326">
    <property type="entry name" value="KR_dom"/>
</dbReference>
<evidence type="ECO:0000256" key="1">
    <source>
        <dbReference type="ARBA" id="ARBA00006484"/>
    </source>
</evidence>
<dbReference type="PANTHER" id="PTHR42879:SF2">
    <property type="entry name" value="3-OXOACYL-[ACYL-CARRIER-PROTEIN] REDUCTASE FABG"/>
    <property type="match status" value="1"/>
</dbReference>
<dbReference type="InterPro" id="IPR020904">
    <property type="entry name" value="Sc_DH/Rdtase_CS"/>
</dbReference>
<evidence type="ECO:0000313" key="3">
    <source>
        <dbReference type="EMBL" id="QEC56325.1"/>
    </source>
</evidence>
<dbReference type="EMBL" id="CP042433">
    <property type="protein sequence ID" value="QEC56325.1"/>
    <property type="molecule type" value="Genomic_DNA"/>
</dbReference>
<feature type="domain" description="Ketoreductase" evidence="2">
    <location>
        <begin position="6"/>
        <end position="178"/>
    </location>
</feature>
<dbReference type="SUPFAM" id="SSF51735">
    <property type="entry name" value="NAD(P)-binding Rossmann-fold domains"/>
    <property type="match status" value="1"/>
</dbReference>
<evidence type="ECO:0000259" key="2">
    <source>
        <dbReference type="SMART" id="SM00822"/>
    </source>
</evidence>
<gene>
    <name evidence="3" type="ORF">FSB75_10615</name>
</gene>
<dbReference type="PRINTS" id="PR00080">
    <property type="entry name" value="SDRFAMILY"/>
</dbReference>